<dbReference type="InterPro" id="IPR007709">
    <property type="entry name" value="N-FG_amidohydro"/>
</dbReference>
<dbReference type="Proteomes" id="UP000885806">
    <property type="component" value="Unassembled WGS sequence"/>
</dbReference>
<comment type="caution">
    <text evidence="1">The sequence shown here is derived from an EMBL/GenBank/DDBJ whole genome shotgun (WGS) entry which is preliminary data.</text>
</comment>
<accession>A0A7V5NWN1</accession>
<reference evidence="1" key="1">
    <citation type="journal article" date="2020" name="mSystems">
        <title>Genome- and Community-Level Interaction Insights into Carbon Utilization and Element Cycling Functions of Hydrothermarchaeota in Hydrothermal Sediment.</title>
        <authorList>
            <person name="Zhou Z."/>
            <person name="Liu Y."/>
            <person name="Xu W."/>
            <person name="Pan J."/>
            <person name="Luo Z.H."/>
            <person name="Li M."/>
        </authorList>
    </citation>
    <scope>NUCLEOTIDE SEQUENCE [LARGE SCALE GENOMIC DNA]</scope>
    <source>
        <strain evidence="1">HyVt-538</strain>
    </source>
</reference>
<gene>
    <name evidence="1" type="ORF">ENK01_01470</name>
</gene>
<evidence type="ECO:0000313" key="1">
    <source>
        <dbReference type="EMBL" id="HHI88597.1"/>
    </source>
</evidence>
<organism evidence="1">
    <name type="scientific">Hellea balneolensis</name>
    <dbReference type="NCBI Taxonomy" id="287478"/>
    <lineage>
        <taxon>Bacteria</taxon>
        <taxon>Pseudomonadati</taxon>
        <taxon>Pseudomonadota</taxon>
        <taxon>Alphaproteobacteria</taxon>
        <taxon>Maricaulales</taxon>
        <taxon>Robiginitomaculaceae</taxon>
        <taxon>Hellea</taxon>
    </lineage>
</organism>
<sequence length="247" mass="27708">MLNDSPFITIPAKSGSPVFVFCDHATNHIPERFNRLGLGEADLQRHIAWDIGAETLTRQFCKTFGAGGLLAGFSRLLIDPNRPVGHPQSIPVESDGTPIPGNQNLSAKQRQERVDVFWQPYHDALERELDAAEARFVDPLIISLHSFTPEMANGEKRDLEIGLLWKADPDKAKRIKAEIERIHPYKVGLNEPYSALHLNFTIDKHVIPRGLRHTTLEVRQDLIDTEAGALRVAQHLTDALGHFIRQA</sequence>
<dbReference type="EMBL" id="DROP01000099">
    <property type="protein sequence ID" value="HHI88597.1"/>
    <property type="molecule type" value="Genomic_DNA"/>
</dbReference>
<dbReference type="Pfam" id="PF05013">
    <property type="entry name" value="FGase"/>
    <property type="match status" value="1"/>
</dbReference>
<dbReference type="Gene3D" id="3.40.630.40">
    <property type="entry name" value="Zn-dependent exopeptidases"/>
    <property type="match status" value="1"/>
</dbReference>
<dbReference type="AlphaFoldDB" id="A0A7V5NWN1"/>
<dbReference type="PIRSF" id="PIRSF029730">
    <property type="entry name" value="UCP029730"/>
    <property type="match status" value="1"/>
</dbReference>
<protein>
    <submittedName>
        <fullName evidence="1">N-formylglutamate amidohydrolase</fullName>
    </submittedName>
</protein>
<name>A0A7V5NWN1_9PROT</name>
<dbReference type="SUPFAM" id="SSF53187">
    <property type="entry name" value="Zn-dependent exopeptidases"/>
    <property type="match status" value="1"/>
</dbReference>
<dbReference type="InterPro" id="IPR011227">
    <property type="entry name" value="UCP029730"/>
</dbReference>
<proteinExistence type="predicted"/>